<evidence type="ECO:0000259" key="3">
    <source>
        <dbReference type="Pfam" id="PF00107"/>
    </source>
</evidence>
<dbReference type="EMBL" id="LCWF01000086">
    <property type="protein sequence ID" value="KKY21331.1"/>
    <property type="molecule type" value="Genomic_DNA"/>
</dbReference>
<gene>
    <name evidence="4" type="ORF">UCRPC4_g03767</name>
</gene>
<dbReference type="PANTHER" id="PTHR42760:SF124">
    <property type="entry name" value="SHORT-CHAIN DEHYDROGENASE_REDUCTASE"/>
    <property type="match status" value="1"/>
</dbReference>
<dbReference type="GO" id="GO:0016616">
    <property type="term" value="F:oxidoreductase activity, acting on the CH-OH group of donors, NAD or NADP as acceptor"/>
    <property type="evidence" value="ECO:0007669"/>
    <property type="project" value="TreeGrafter"/>
</dbReference>
<sequence length="538" mass="57566">MGETSNILTKAYVVNRKGDPFVLSHVVLDEVQENEVLIEMKYTGLCHTSSLSKLAVVAEASVVKIAVQHADLRFLAPLSCGYLTGAGTILNILRPQTVSKLAVVGMGAVGLAAMLAAKALGVRDIVAVDIVDEKLQLASDLGASHTVNTKAVPDLNSGIRAIFPDGVDQIVDTTGVATLLQASIKALAHEGTLALLIPQLIQLYQAGKFPIDRISKCYPAECLPEAIEYLKSGRTLVMLRMVVVNPDLCSAKSITQKFKDPFDRSYLSLIDCFARLDATLGPEERGIRDHFRSRALNKLTRLLAGKVSVITGASSGLGRAIALTFVRHGAMVVCAHQAASARHEQPTHELIRQSGGKSIFKPTDVGNAESMQSLVQSTVKEFGRLDIMVNNAGIAPEASEPRPVWETTEEDFDSVCRVNIRGVFLGCKYGGAQMIKQARNPQCNRAGTIINMASVLGVLGLAGTPVNALSPVTRTPMISKIINDNESERHLAQLHPLQRLGTPDEIANAAVFLASEMSEGITGVNLSVDGGLHAQLKM</sequence>
<comment type="similarity">
    <text evidence="1">Belongs to the short-chain dehydrogenases/reductases (SDR) family.</text>
</comment>
<evidence type="ECO:0000313" key="4">
    <source>
        <dbReference type="EMBL" id="KKY21331.1"/>
    </source>
</evidence>
<reference evidence="4 5" key="1">
    <citation type="submission" date="2015-05" db="EMBL/GenBank/DDBJ databases">
        <title>Distinctive expansion of gene families associated with plant cell wall degradation and secondary metabolism in the genomes of grapevine trunk pathogens.</title>
        <authorList>
            <person name="Lawrence D.P."/>
            <person name="Travadon R."/>
            <person name="Rolshausen P.E."/>
            <person name="Baumgartner K."/>
        </authorList>
    </citation>
    <scope>NUCLEOTIDE SEQUENCE [LARGE SCALE GENOMIC DNA]</scope>
    <source>
        <strain evidence="4">UCRPC4</strain>
    </source>
</reference>
<protein>
    <submittedName>
        <fullName evidence="4">Putative alcohol dehydrogenase</fullName>
    </submittedName>
</protein>
<dbReference type="Gene3D" id="3.90.180.10">
    <property type="entry name" value="Medium-chain alcohol dehydrogenases, catalytic domain"/>
    <property type="match status" value="2"/>
</dbReference>
<dbReference type="FunFam" id="3.40.50.720:FF:000084">
    <property type="entry name" value="Short-chain dehydrogenase reductase"/>
    <property type="match status" value="1"/>
</dbReference>
<dbReference type="PANTHER" id="PTHR42760">
    <property type="entry name" value="SHORT-CHAIN DEHYDROGENASES/REDUCTASES FAMILY MEMBER"/>
    <property type="match status" value="1"/>
</dbReference>
<dbReference type="PRINTS" id="PR00080">
    <property type="entry name" value="SDRFAMILY"/>
</dbReference>
<dbReference type="InterPro" id="IPR002347">
    <property type="entry name" value="SDR_fam"/>
</dbReference>
<dbReference type="PRINTS" id="PR00081">
    <property type="entry name" value="GDHRDH"/>
</dbReference>
<keyword evidence="5" id="KW-1185">Reference proteome</keyword>
<dbReference type="SUPFAM" id="SSF50129">
    <property type="entry name" value="GroES-like"/>
    <property type="match status" value="1"/>
</dbReference>
<dbReference type="InterPro" id="IPR013149">
    <property type="entry name" value="ADH-like_C"/>
</dbReference>
<dbReference type="OrthoDB" id="47007at2759"/>
<evidence type="ECO:0000256" key="2">
    <source>
        <dbReference type="ARBA" id="ARBA00022857"/>
    </source>
</evidence>
<feature type="domain" description="Alcohol dehydrogenase-like C-terminal" evidence="3">
    <location>
        <begin position="108"/>
        <end position="195"/>
    </location>
</feature>
<evidence type="ECO:0000256" key="1">
    <source>
        <dbReference type="ARBA" id="ARBA00006484"/>
    </source>
</evidence>
<dbReference type="Proteomes" id="UP000053317">
    <property type="component" value="Unassembled WGS sequence"/>
</dbReference>
<dbReference type="SUPFAM" id="SSF51735">
    <property type="entry name" value="NAD(P)-binding Rossmann-fold domains"/>
    <property type="match status" value="2"/>
</dbReference>
<keyword evidence="2" id="KW-0521">NADP</keyword>
<accession>A0A0G2EGH7</accession>
<name>A0A0G2EGH7_PHACM</name>
<reference evidence="4 5" key="2">
    <citation type="submission" date="2015-05" db="EMBL/GenBank/DDBJ databases">
        <authorList>
            <person name="Morales-Cruz A."/>
            <person name="Amrine K.C."/>
            <person name="Cantu D."/>
        </authorList>
    </citation>
    <scope>NUCLEOTIDE SEQUENCE [LARGE SCALE GENOMIC DNA]</scope>
    <source>
        <strain evidence="4">UCRPC4</strain>
    </source>
</reference>
<dbReference type="Pfam" id="PF00107">
    <property type="entry name" value="ADH_zinc_N"/>
    <property type="match status" value="1"/>
</dbReference>
<evidence type="ECO:0000313" key="5">
    <source>
        <dbReference type="Proteomes" id="UP000053317"/>
    </source>
</evidence>
<comment type="caution">
    <text evidence="4">The sequence shown here is derived from an EMBL/GenBank/DDBJ whole genome shotgun (WGS) entry which is preliminary data.</text>
</comment>
<dbReference type="Pfam" id="PF00106">
    <property type="entry name" value="adh_short"/>
    <property type="match status" value="1"/>
</dbReference>
<organism evidence="4 5">
    <name type="scientific">Phaeomoniella chlamydospora</name>
    <name type="common">Phaeoacremonium chlamydosporum</name>
    <dbReference type="NCBI Taxonomy" id="158046"/>
    <lineage>
        <taxon>Eukaryota</taxon>
        <taxon>Fungi</taxon>
        <taxon>Dikarya</taxon>
        <taxon>Ascomycota</taxon>
        <taxon>Pezizomycotina</taxon>
        <taxon>Eurotiomycetes</taxon>
        <taxon>Chaetothyriomycetidae</taxon>
        <taxon>Phaeomoniellales</taxon>
        <taxon>Phaeomoniellaceae</taxon>
        <taxon>Phaeomoniella</taxon>
    </lineage>
</organism>
<dbReference type="Gene3D" id="3.40.50.720">
    <property type="entry name" value="NAD(P)-binding Rossmann-like Domain"/>
    <property type="match status" value="2"/>
</dbReference>
<dbReference type="InterPro" id="IPR011032">
    <property type="entry name" value="GroES-like_sf"/>
</dbReference>
<proteinExistence type="inferred from homology"/>
<dbReference type="AlphaFoldDB" id="A0A0G2EGH7"/>
<dbReference type="InterPro" id="IPR036291">
    <property type="entry name" value="NAD(P)-bd_dom_sf"/>
</dbReference>